<evidence type="ECO:0000313" key="1">
    <source>
        <dbReference type="EMBL" id="ENZ17894.1"/>
    </source>
</evidence>
<comment type="caution">
    <text evidence="1">The sequence shown here is derived from an EMBL/GenBank/DDBJ whole genome shotgun (WGS) entry which is preliminary data.</text>
</comment>
<dbReference type="EMBL" id="AGYR01000012">
    <property type="protein sequence ID" value="ENZ17894.1"/>
    <property type="molecule type" value="Genomic_DNA"/>
</dbReference>
<protein>
    <submittedName>
        <fullName evidence="1">Uncharacterized protein</fullName>
    </submittedName>
</protein>
<gene>
    <name evidence="1" type="ORF">HMPREF1090_01444</name>
</gene>
<dbReference type="Proteomes" id="UP000013085">
    <property type="component" value="Unassembled WGS sequence"/>
</dbReference>
<sequence length="86" mass="9320">MNQSEKKMTPAPPEGNVLSIPNIMLEAAGIPKDSDLTVETLPGVLLIGHEEPFKTVTHPLLGLLEDLGIPFEDVRQALEEGGYLDK</sequence>
<name>A0A0E2HDT5_9FIRM</name>
<dbReference type="AlphaFoldDB" id="A0A0E2HDT5"/>
<dbReference type="RefSeq" id="WP_002595341.1">
    <property type="nucleotide sequence ID" value="NZ_KB851009.1"/>
</dbReference>
<proteinExistence type="predicted"/>
<dbReference type="HOGENOM" id="CLU_2492335_0_0_9"/>
<organism evidence="1 2">
    <name type="scientific">[Clostridium] clostridioforme 90A8</name>
    <dbReference type="NCBI Taxonomy" id="999408"/>
    <lineage>
        <taxon>Bacteria</taxon>
        <taxon>Bacillati</taxon>
        <taxon>Bacillota</taxon>
        <taxon>Clostridia</taxon>
        <taxon>Lachnospirales</taxon>
        <taxon>Lachnospiraceae</taxon>
        <taxon>Enterocloster</taxon>
    </lineage>
</organism>
<evidence type="ECO:0000313" key="2">
    <source>
        <dbReference type="Proteomes" id="UP000013085"/>
    </source>
</evidence>
<accession>A0A0E2HDT5</accession>
<reference evidence="1 2" key="1">
    <citation type="submission" date="2013-01" db="EMBL/GenBank/DDBJ databases">
        <title>The Genome Sequence of Clostridium clostridioforme 90A8.</title>
        <authorList>
            <consortium name="The Broad Institute Genome Sequencing Platform"/>
            <person name="Earl A."/>
            <person name="Ward D."/>
            <person name="Feldgarden M."/>
            <person name="Gevers D."/>
            <person name="Courvalin P."/>
            <person name="Lambert T."/>
            <person name="Walker B."/>
            <person name="Young S.K."/>
            <person name="Zeng Q."/>
            <person name="Gargeya S."/>
            <person name="Fitzgerald M."/>
            <person name="Haas B."/>
            <person name="Abouelleil A."/>
            <person name="Alvarado L."/>
            <person name="Arachchi H.M."/>
            <person name="Berlin A.M."/>
            <person name="Chapman S.B."/>
            <person name="Dewar J."/>
            <person name="Goldberg J."/>
            <person name="Griggs A."/>
            <person name="Gujja S."/>
            <person name="Hansen M."/>
            <person name="Howarth C."/>
            <person name="Imamovic A."/>
            <person name="Larimer J."/>
            <person name="McCowan C."/>
            <person name="Murphy C."/>
            <person name="Neiman D."/>
            <person name="Pearson M."/>
            <person name="Priest M."/>
            <person name="Roberts A."/>
            <person name="Saif S."/>
            <person name="Shea T."/>
            <person name="Sisk P."/>
            <person name="Sykes S."/>
            <person name="Wortman J."/>
            <person name="Nusbaum C."/>
            <person name="Birren B."/>
        </authorList>
    </citation>
    <scope>NUCLEOTIDE SEQUENCE [LARGE SCALE GENOMIC DNA]</scope>
    <source>
        <strain evidence="1 2">90A8</strain>
    </source>
</reference>
<dbReference type="PATRIC" id="fig|999408.3.peg.1559"/>